<gene>
    <name evidence="2" type="ORF">Taro_048515</name>
</gene>
<evidence type="ECO:0000256" key="1">
    <source>
        <dbReference type="SAM" id="MobiDB-lite"/>
    </source>
</evidence>
<feature type="region of interest" description="Disordered" evidence="1">
    <location>
        <begin position="56"/>
        <end position="108"/>
    </location>
</feature>
<feature type="compositionally biased region" description="Basic and acidic residues" evidence="1">
    <location>
        <begin position="90"/>
        <end position="101"/>
    </location>
</feature>
<evidence type="ECO:0000313" key="3">
    <source>
        <dbReference type="Proteomes" id="UP000652761"/>
    </source>
</evidence>
<feature type="compositionally biased region" description="Low complexity" evidence="1">
    <location>
        <begin position="62"/>
        <end position="79"/>
    </location>
</feature>
<dbReference type="EMBL" id="NMUH01006576">
    <property type="protein sequence ID" value="MQM15571.1"/>
    <property type="molecule type" value="Genomic_DNA"/>
</dbReference>
<dbReference type="InterPro" id="IPR036388">
    <property type="entry name" value="WH-like_DNA-bd_sf"/>
</dbReference>
<accession>A0A843X8C6</accession>
<proteinExistence type="predicted"/>
<comment type="caution">
    <text evidence="2">The sequence shown here is derived from an EMBL/GenBank/DDBJ whole genome shotgun (WGS) entry which is preliminary data.</text>
</comment>
<dbReference type="OrthoDB" id="340227at2759"/>
<sequence length="108" mass="12207">MNRKILSGYLHGHAYEPYLCFVLQVRNLTNNIQFILETVGTSTVVEVQGDKVRRHNDWKNWPPLTSSSSSPNSSTKPNPDVLAARLTNIRMEEGSTYRPDESEGYGSH</sequence>
<organism evidence="2 3">
    <name type="scientific">Colocasia esculenta</name>
    <name type="common">Wild taro</name>
    <name type="synonym">Arum esculentum</name>
    <dbReference type="NCBI Taxonomy" id="4460"/>
    <lineage>
        <taxon>Eukaryota</taxon>
        <taxon>Viridiplantae</taxon>
        <taxon>Streptophyta</taxon>
        <taxon>Embryophyta</taxon>
        <taxon>Tracheophyta</taxon>
        <taxon>Spermatophyta</taxon>
        <taxon>Magnoliopsida</taxon>
        <taxon>Liliopsida</taxon>
        <taxon>Araceae</taxon>
        <taxon>Aroideae</taxon>
        <taxon>Colocasieae</taxon>
        <taxon>Colocasia</taxon>
    </lineage>
</organism>
<dbReference type="Proteomes" id="UP000652761">
    <property type="component" value="Unassembled WGS sequence"/>
</dbReference>
<evidence type="ECO:0000313" key="2">
    <source>
        <dbReference type="EMBL" id="MQM15571.1"/>
    </source>
</evidence>
<keyword evidence="3" id="KW-1185">Reference proteome</keyword>
<dbReference type="Gene3D" id="1.10.10.10">
    <property type="entry name" value="Winged helix-like DNA-binding domain superfamily/Winged helix DNA-binding domain"/>
    <property type="match status" value="1"/>
</dbReference>
<reference evidence="2" key="1">
    <citation type="submission" date="2017-07" db="EMBL/GenBank/DDBJ databases">
        <title>Taro Niue Genome Assembly and Annotation.</title>
        <authorList>
            <person name="Atibalentja N."/>
            <person name="Keating K."/>
            <person name="Fields C.J."/>
        </authorList>
    </citation>
    <scope>NUCLEOTIDE SEQUENCE</scope>
    <source>
        <strain evidence="2">Niue_2</strain>
        <tissue evidence="2">Leaf</tissue>
    </source>
</reference>
<dbReference type="AlphaFoldDB" id="A0A843X8C6"/>
<protein>
    <submittedName>
        <fullName evidence="2">Uncharacterized protein</fullName>
    </submittedName>
</protein>
<name>A0A843X8C6_COLES</name>